<dbReference type="GeneID" id="37200497"/>
<dbReference type="RefSeq" id="XP_025554373.1">
    <property type="nucleotide sequence ID" value="XM_025696208.1"/>
</dbReference>
<dbReference type="AlphaFoldDB" id="A0A395I637"/>
<proteinExistence type="predicted"/>
<keyword evidence="2" id="KW-1185">Reference proteome</keyword>
<reference evidence="1 2" key="1">
    <citation type="submission" date="2018-02" db="EMBL/GenBank/DDBJ databases">
        <title>The genomes of Aspergillus section Nigri reveals drivers in fungal speciation.</title>
        <authorList>
            <consortium name="DOE Joint Genome Institute"/>
            <person name="Vesth T.C."/>
            <person name="Nybo J."/>
            <person name="Theobald S."/>
            <person name="Brandl J."/>
            <person name="Frisvad J.C."/>
            <person name="Nielsen K.F."/>
            <person name="Lyhne E.K."/>
            <person name="Kogle M.E."/>
            <person name="Kuo A."/>
            <person name="Riley R."/>
            <person name="Clum A."/>
            <person name="Nolan M."/>
            <person name="Lipzen A."/>
            <person name="Salamov A."/>
            <person name="Henrissat B."/>
            <person name="Wiebenga A."/>
            <person name="De vries R.P."/>
            <person name="Grigoriev I.V."/>
            <person name="Mortensen U.H."/>
            <person name="Andersen M.R."/>
            <person name="Baker S.E."/>
        </authorList>
    </citation>
    <scope>NUCLEOTIDE SEQUENCE [LARGE SCALE GENOMIC DNA]</scope>
    <source>
        <strain evidence="1 2">CBS 101889</strain>
    </source>
</reference>
<name>A0A395I637_ASPHC</name>
<gene>
    <name evidence="1" type="ORF">BO97DRAFT_411973</name>
</gene>
<sequence length="170" mass="18801">MDRRNLSRLESSHSSSHWIWVSSRIVTKNASQLHPLGRAHEEVCEAARNTMSFSIDRMESRWTSINARNFTSETAHFVSTGFHARLPTTAARLRRGAIRVPRRGGQGATGAAWLESDRVSAPIDALVGPADPNLKSSSGRTTNAMDDNLHYYEGVGQAENQHRTAFVTSL</sequence>
<dbReference type="Proteomes" id="UP000248961">
    <property type="component" value="Unassembled WGS sequence"/>
</dbReference>
<evidence type="ECO:0000313" key="1">
    <source>
        <dbReference type="EMBL" id="RAL15219.1"/>
    </source>
</evidence>
<dbReference type="VEuPathDB" id="FungiDB:BO97DRAFT_411973"/>
<evidence type="ECO:0000313" key="2">
    <source>
        <dbReference type="Proteomes" id="UP000248961"/>
    </source>
</evidence>
<protein>
    <submittedName>
        <fullName evidence="1">Uncharacterized protein</fullName>
    </submittedName>
</protein>
<organism evidence="1 2">
    <name type="scientific">Aspergillus homomorphus (strain CBS 101889)</name>
    <dbReference type="NCBI Taxonomy" id="1450537"/>
    <lineage>
        <taxon>Eukaryota</taxon>
        <taxon>Fungi</taxon>
        <taxon>Dikarya</taxon>
        <taxon>Ascomycota</taxon>
        <taxon>Pezizomycotina</taxon>
        <taxon>Eurotiomycetes</taxon>
        <taxon>Eurotiomycetidae</taxon>
        <taxon>Eurotiales</taxon>
        <taxon>Aspergillaceae</taxon>
        <taxon>Aspergillus</taxon>
        <taxon>Aspergillus subgen. Circumdati</taxon>
    </lineage>
</organism>
<accession>A0A395I637</accession>
<dbReference type="EMBL" id="KZ824272">
    <property type="protein sequence ID" value="RAL15219.1"/>
    <property type="molecule type" value="Genomic_DNA"/>
</dbReference>